<accession>A0A7S2LVM6</accession>
<reference evidence="2" key="1">
    <citation type="submission" date="2021-01" db="EMBL/GenBank/DDBJ databases">
        <authorList>
            <person name="Corre E."/>
            <person name="Pelletier E."/>
            <person name="Niang G."/>
            <person name="Scheremetjew M."/>
            <person name="Finn R."/>
            <person name="Kale V."/>
            <person name="Holt S."/>
            <person name="Cochrane G."/>
            <person name="Meng A."/>
            <person name="Brown T."/>
            <person name="Cohen L."/>
        </authorList>
    </citation>
    <scope>NUCLEOTIDE SEQUENCE</scope>
    <source>
        <strain evidence="2">SM1012Den-03</strain>
    </source>
</reference>
<sequence length="326" mass="37532">MAELSKKVRNYEKEKTSPPMDLSQQSITPSDVLSLGLNYVGFDYRRQASASEDLNIRRFISFYGAPPQALAPLFKDIREMFQKERPACRDLLITCNWLKGYDLMHVLEGRWGYCEDYLRPIIKRCQGMMQALRRRKMKFVNSKALVIGNIDTVSFMVQEFRNDPSAKWFDQKSKSAGLKYETCVGTDEPAKQVWLRGPIPCGEQADITVFRGGNEDTPIEERDKNALYFQMPEGKQFGGDSAYSGEPERVIVTMPEMKKRDIKWLGRLKARGETLHARLKNFRVLGTRFRHGTGTKDKMNQHQMATESVSLIVLYDCENGRPLFDQ</sequence>
<dbReference type="EMBL" id="HBGZ01021384">
    <property type="protein sequence ID" value="CAD9615650.1"/>
    <property type="molecule type" value="Transcribed_RNA"/>
</dbReference>
<evidence type="ECO:0000313" key="2">
    <source>
        <dbReference type="EMBL" id="CAD9615650.1"/>
    </source>
</evidence>
<name>A0A7S2LVM6_9STRA</name>
<feature type="compositionally biased region" description="Basic and acidic residues" evidence="1">
    <location>
        <begin position="1"/>
        <end position="16"/>
    </location>
</feature>
<dbReference type="AlphaFoldDB" id="A0A7S2LVM6"/>
<feature type="region of interest" description="Disordered" evidence="1">
    <location>
        <begin position="1"/>
        <end position="25"/>
    </location>
</feature>
<protein>
    <recommendedName>
        <fullName evidence="3">DDE Tnp4 domain-containing protein</fullName>
    </recommendedName>
</protein>
<organism evidence="2">
    <name type="scientific">Skeletonema marinoi</name>
    <dbReference type="NCBI Taxonomy" id="267567"/>
    <lineage>
        <taxon>Eukaryota</taxon>
        <taxon>Sar</taxon>
        <taxon>Stramenopiles</taxon>
        <taxon>Ochrophyta</taxon>
        <taxon>Bacillariophyta</taxon>
        <taxon>Coscinodiscophyceae</taxon>
        <taxon>Thalassiosirophycidae</taxon>
        <taxon>Thalassiosirales</taxon>
        <taxon>Skeletonemataceae</taxon>
        <taxon>Skeletonema</taxon>
        <taxon>Skeletonema marinoi-dohrnii complex</taxon>
    </lineage>
</organism>
<gene>
    <name evidence="2" type="ORF">SMAR0320_LOCUS15407</name>
</gene>
<evidence type="ECO:0008006" key="3">
    <source>
        <dbReference type="Google" id="ProtNLM"/>
    </source>
</evidence>
<proteinExistence type="predicted"/>
<evidence type="ECO:0000256" key="1">
    <source>
        <dbReference type="SAM" id="MobiDB-lite"/>
    </source>
</evidence>